<feature type="coiled-coil region" evidence="15">
    <location>
        <begin position="47"/>
        <end position="140"/>
    </location>
</feature>
<dbReference type="InterPro" id="IPR002146">
    <property type="entry name" value="ATP_synth_b/b'su_bac/chlpt"/>
</dbReference>
<dbReference type="GO" id="GO:0046961">
    <property type="term" value="F:proton-transporting ATPase activity, rotational mechanism"/>
    <property type="evidence" value="ECO:0007669"/>
    <property type="project" value="TreeGrafter"/>
</dbReference>
<dbReference type="AlphaFoldDB" id="A0A0X8JSC2"/>
<proteinExistence type="inferred from homology"/>
<protein>
    <recommendedName>
        <fullName evidence="13">ATP synthase subunit b</fullName>
    </recommendedName>
    <alternativeName>
        <fullName evidence="13">ATP synthase F(0) sector subunit b</fullName>
    </alternativeName>
    <alternativeName>
        <fullName evidence="13">ATPase subunit I</fullName>
    </alternativeName>
    <alternativeName>
        <fullName evidence="13">F-type ATPase subunit b</fullName>
        <shortName evidence="13">F-ATPase subunit b</shortName>
    </alternativeName>
</protein>
<evidence type="ECO:0000256" key="15">
    <source>
        <dbReference type="SAM" id="Coils"/>
    </source>
</evidence>
<keyword evidence="2 13" id="KW-0813">Transport</keyword>
<keyword evidence="5 13" id="KW-0375">Hydrogen ion transport</keyword>
<keyword evidence="9 13" id="KW-0066">ATP synthesis</keyword>
<dbReference type="PANTHER" id="PTHR33445">
    <property type="entry name" value="ATP SYNTHASE SUBUNIT B', CHLOROPLASTIC"/>
    <property type="match status" value="1"/>
</dbReference>
<name>A0A0X8JSC2_9BACT</name>
<dbReference type="PANTHER" id="PTHR33445:SF1">
    <property type="entry name" value="ATP SYNTHASE SUBUNIT B"/>
    <property type="match status" value="1"/>
</dbReference>
<evidence type="ECO:0000256" key="10">
    <source>
        <dbReference type="ARBA" id="ARBA00025198"/>
    </source>
</evidence>
<comment type="function">
    <text evidence="10 13">F(1)F(0) ATP synthase produces ATP from ADP in the presence of a proton or sodium gradient. F-type ATPases consist of two structural domains, F(1) containing the extramembraneous catalytic core and F(0) containing the membrane proton channel, linked together by a central stalk and a peripheral stalk. During catalysis, ATP synthesis in the catalytic domain of F(1) is coupled via a rotary mechanism of the central stalk subunits to proton translocation.</text>
</comment>
<keyword evidence="17" id="KW-1185">Reference proteome</keyword>
<keyword evidence="8 13" id="KW-0472">Membrane</keyword>
<evidence type="ECO:0000256" key="9">
    <source>
        <dbReference type="ARBA" id="ARBA00023310"/>
    </source>
</evidence>
<keyword evidence="4 13" id="KW-0812">Transmembrane</keyword>
<accession>A0A0X8JSC2</accession>
<keyword evidence="15" id="KW-0175">Coiled coil</keyword>
<gene>
    <name evidence="13" type="primary">atpF</name>
    <name evidence="16" type="ORF">AXF15_04220</name>
</gene>
<dbReference type="GO" id="GO:0045259">
    <property type="term" value="C:proton-transporting ATP synthase complex"/>
    <property type="evidence" value="ECO:0007669"/>
    <property type="project" value="UniProtKB-KW"/>
</dbReference>
<evidence type="ECO:0000256" key="3">
    <source>
        <dbReference type="ARBA" id="ARBA00022547"/>
    </source>
</evidence>
<keyword evidence="3 13" id="KW-0138">CF(0)</keyword>
<evidence type="ECO:0000256" key="1">
    <source>
        <dbReference type="ARBA" id="ARBA00005513"/>
    </source>
</evidence>
<evidence type="ECO:0000256" key="8">
    <source>
        <dbReference type="ARBA" id="ARBA00023136"/>
    </source>
</evidence>
<dbReference type="STRING" id="888061.AXF15_04220"/>
<dbReference type="EMBL" id="CP014230">
    <property type="protein sequence ID" value="AMD94000.1"/>
    <property type="molecule type" value="Genomic_DNA"/>
</dbReference>
<comment type="function">
    <text evidence="11">Component of the F(0) channel, it forms part of the peripheral stalk, linking F(1) to F(0). The b'-subunit is a diverged and duplicated form of b found in plants and photosynthetic bacteria.</text>
</comment>
<dbReference type="GO" id="GO:0012505">
    <property type="term" value="C:endomembrane system"/>
    <property type="evidence" value="ECO:0007669"/>
    <property type="project" value="UniProtKB-SubCell"/>
</dbReference>
<evidence type="ECO:0000256" key="13">
    <source>
        <dbReference type="HAMAP-Rule" id="MF_01398"/>
    </source>
</evidence>
<keyword evidence="13" id="KW-1003">Cell membrane</keyword>
<feature type="transmembrane region" description="Helical" evidence="13">
    <location>
        <begin position="17"/>
        <end position="35"/>
    </location>
</feature>
<comment type="subcellular location">
    <subcellularLocation>
        <location evidence="13">Cell membrane</location>
        <topology evidence="13">Single-pass membrane protein</topology>
    </subcellularLocation>
    <subcellularLocation>
        <location evidence="12">Endomembrane system</location>
        <topology evidence="12">Single-pass membrane protein</topology>
    </subcellularLocation>
</comment>
<evidence type="ECO:0000256" key="2">
    <source>
        <dbReference type="ARBA" id="ARBA00022448"/>
    </source>
</evidence>
<evidence type="ECO:0000256" key="11">
    <source>
        <dbReference type="ARBA" id="ARBA00025614"/>
    </source>
</evidence>
<evidence type="ECO:0000256" key="12">
    <source>
        <dbReference type="ARBA" id="ARBA00037847"/>
    </source>
</evidence>
<keyword evidence="7 13" id="KW-0406">Ion transport</keyword>
<dbReference type="InterPro" id="IPR050059">
    <property type="entry name" value="ATP_synthase_B_chain"/>
</dbReference>
<dbReference type="KEGG" id="doa:AXF15_04220"/>
<evidence type="ECO:0000256" key="6">
    <source>
        <dbReference type="ARBA" id="ARBA00022989"/>
    </source>
</evidence>
<dbReference type="GO" id="GO:0005886">
    <property type="term" value="C:plasma membrane"/>
    <property type="evidence" value="ECO:0007669"/>
    <property type="project" value="UniProtKB-SubCell"/>
</dbReference>
<keyword evidence="6 13" id="KW-1133">Transmembrane helix</keyword>
<organism evidence="16 17">
    <name type="scientific">Desulfomicrobium orale DSM 12838</name>
    <dbReference type="NCBI Taxonomy" id="888061"/>
    <lineage>
        <taxon>Bacteria</taxon>
        <taxon>Pseudomonadati</taxon>
        <taxon>Thermodesulfobacteriota</taxon>
        <taxon>Desulfovibrionia</taxon>
        <taxon>Desulfovibrionales</taxon>
        <taxon>Desulfomicrobiaceae</taxon>
        <taxon>Desulfomicrobium</taxon>
    </lineage>
</organism>
<dbReference type="Pfam" id="PF00430">
    <property type="entry name" value="ATP-synt_B"/>
    <property type="match status" value="1"/>
</dbReference>
<evidence type="ECO:0000256" key="14">
    <source>
        <dbReference type="RuleBase" id="RU003848"/>
    </source>
</evidence>
<evidence type="ECO:0000256" key="5">
    <source>
        <dbReference type="ARBA" id="ARBA00022781"/>
    </source>
</evidence>
<dbReference type="Proteomes" id="UP000063964">
    <property type="component" value="Chromosome"/>
</dbReference>
<evidence type="ECO:0000313" key="17">
    <source>
        <dbReference type="Proteomes" id="UP000063964"/>
    </source>
</evidence>
<evidence type="ECO:0000256" key="4">
    <source>
        <dbReference type="ARBA" id="ARBA00022692"/>
    </source>
</evidence>
<comment type="subunit">
    <text evidence="13">F-type ATPases have 2 components, F(1) - the catalytic core - and F(0) - the membrane proton channel. F(1) has five subunits: alpha(3), beta(3), gamma(1), delta(1), epsilon(1). F(0) has three main subunits: a(1), b(2) and c(10-14). The alpha and beta chains form an alternating ring which encloses part of the gamma chain. F(1) is attached to F(0) by a central stalk formed by the gamma and epsilon chains, while a peripheral stalk is formed by the delta and b chains.</text>
</comment>
<reference evidence="17" key="1">
    <citation type="submission" date="2016-02" db="EMBL/GenBank/DDBJ databases">
        <authorList>
            <person name="Holder M.E."/>
            <person name="Ajami N.J."/>
            <person name="Petrosino J.F."/>
        </authorList>
    </citation>
    <scope>NUCLEOTIDE SEQUENCE [LARGE SCALE GENOMIC DNA]</scope>
    <source>
        <strain evidence="17">DSM 12838</strain>
    </source>
</reference>
<evidence type="ECO:0000256" key="7">
    <source>
        <dbReference type="ARBA" id="ARBA00023065"/>
    </source>
</evidence>
<dbReference type="GO" id="GO:0046933">
    <property type="term" value="F:proton-transporting ATP synthase activity, rotational mechanism"/>
    <property type="evidence" value="ECO:0007669"/>
    <property type="project" value="UniProtKB-UniRule"/>
</dbReference>
<dbReference type="HAMAP" id="MF_01398">
    <property type="entry name" value="ATP_synth_b_bprime"/>
    <property type="match status" value="1"/>
</dbReference>
<evidence type="ECO:0000313" key="16">
    <source>
        <dbReference type="EMBL" id="AMD94000.1"/>
    </source>
</evidence>
<comment type="similarity">
    <text evidence="1 13 14">Belongs to the ATPase B chain family.</text>
</comment>
<sequence>MAFASEDASSGSKLPDLLYRVITFAIVAFLVYKFAGKRIVALFTGRSRQIEVELADLDERRTEAQDRLREVEESIADLEAERSRILAEATAQGEARRRAIIDKAEAQALQIKAQAEIAAAQEAKQAIDAIRAELAEKITSAAEELVKKQLKKKDHEELVNEYLKKVVLN</sequence>
<dbReference type="CDD" id="cd06503">
    <property type="entry name" value="ATP-synt_Fo_b"/>
    <property type="match status" value="1"/>
</dbReference>